<dbReference type="Proteomes" id="UP000699691">
    <property type="component" value="Unassembled WGS sequence"/>
</dbReference>
<dbReference type="GO" id="GO:0005509">
    <property type="term" value="F:calcium ion binding"/>
    <property type="evidence" value="ECO:0007669"/>
    <property type="project" value="InterPro"/>
</dbReference>
<dbReference type="GO" id="GO:0016787">
    <property type="term" value="F:hydrolase activity"/>
    <property type="evidence" value="ECO:0007669"/>
    <property type="project" value="InterPro"/>
</dbReference>
<dbReference type="Gene3D" id="2.60.120.560">
    <property type="entry name" value="Exo-inulinase, domain 1"/>
    <property type="match status" value="1"/>
</dbReference>
<dbReference type="InterPro" id="IPR010496">
    <property type="entry name" value="AL/BT2_dom"/>
</dbReference>
<reference evidence="2" key="1">
    <citation type="submission" date="2020-04" db="EMBL/GenBank/DDBJ databases">
        <authorList>
            <person name="Zhang T."/>
        </authorList>
    </citation>
    <scope>NUCLEOTIDE SEQUENCE</scope>
    <source>
        <strain evidence="2">HKST-UBA02</strain>
    </source>
</reference>
<reference evidence="2" key="2">
    <citation type="journal article" date="2021" name="Microbiome">
        <title>Successional dynamics and alternative stable states in a saline activated sludge microbial community over 9 years.</title>
        <authorList>
            <person name="Wang Y."/>
            <person name="Ye J."/>
            <person name="Ju F."/>
            <person name="Liu L."/>
            <person name="Boyd J.A."/>
            <person name="Deng Y."/>
            <person name="Parks D.H."/>
            <person name="Jiang X."/>
            <person name="Yin X."/>
            <person name="Woodcroft B.J."/>
            <person name="Tyson G.W."/>
            <person name="Hugenholtz P."/>
            <person name="Polz M.F."/>
            <person name="Zhang T."/>
        </authorList>
    </citation>
    <scope>NUCLEOTIDE SEQUENCE</scope>
    <source>
        <strain evidence="2">HKST-UBA02</strain>
    </source>
</reference>
<evidence type="ECO:0000259" key="1">
    <source>
        <dbReference type="PROSITE" id="PS50268"/>
    </source>
</evidence>
<dbReference type="InterPro" id="IPR013320">
    <property type="entry name" value="ConA-like_dom_sf"/>
</dbReference>
<sequence length="329" mass="35690">DGALVFTVIDSGLAQGSVALYTWGNTPSRFDDVMVEAITGVNLAPVITLISATPTTILDTESTQLNVIANDPDTGPNLELSYNWSVQSGDGSLDNSTSATPVYTPADVSSTQTITLGVEVSDGESTVNQSIDITVLDADAPPPSVFEDFGTGSINGWTIVDEGTVQGPSSWSAATEELVQNSNIFSDPLDPEELSKFGSYIYYNTGFGWNNYRFSLALRSDDDDAIGVMFRYQDPDNYYRFSWDKSRTYRRLVKNQGGVFTQLAGDSVPYVQGQIYQLEITLNGPQIEVFIDGALVFTVIDSGLAQGSVALYTWGNMPSRFDDVMVEDL</sequence>
<proteinExistence type="predicted"/>
<name>A0A955RWN1_UNCKA</name>
<evidence type="ECO:0000313" key="3">
    <source>
        <dbReference type="Proteomes" id="UP000699691"/>
    </source>
</evidence>
<dbReference type="InterPro" id="IPR002126">
    <property type="entry name" value="Cadherin-like_dom"/>
</dbReference>
<dbReference type="EMBL" id="JAGQKY010000032">
    <property type="protein sequence ID" value="MCA9397406.1"/>
    <property type="molecule type" value="Genomic_DNA"/>
</dbReference>
<accession>A0A955RWN1</accession>
<feature type="non-terminal residue" evidence="2">
    <location>
        <position position="1"/>
    </location>
</feature>
<evidence type="ECO:0000313" key="2">
    <source>
        <dbReference type="EMBL" id="MCA9397406.1"/>
    </source>
</evidence>
<dbReference type="SUPFAM" id="SSF49899">
    <property type="entry name" value="Concanavalin A-like lectins/glucanases"/>
    <property type="match status" value="1"/>
</dbReference>
<dbReference type="GO" id="GO:0007156">
    <property type="term" value="P:homophilic cell adhesion via plasma membrane adhesion molecules"/>
    <property type="evidence" value="ECO:0007669"/>
    <property type="project" value="InterPro"/>
</dbReference>
<protein>
    <submittedName>
        <fullName evidence="2">DUF1080 domain-containing protein</fullName>
    </submittedName>
</protein>
<dbReference type="Gene3D" id="2.60.40.60">
    <property type="entry name" value="Cadherins"/>
    <property type="match status" value="1"/>
</dbReference>
<organism evidence="2 3">
    <name type="scientific">candidate division WWE3 bacterium</name>
    <dbReference type="NCBI Taxonomy" id="2053526"/>
    <lineage>
        <taxon>Bacteria</taxon>
        <taxon>Katanobacteria</taxon>
    </lineage>
</organism>
<dbReference type="PROSITE" id="PS50268">
    <property type="entry name" value="CADHERIN_2"/>
    <property type="match status" value="1"/>
</dbReference>
<dbReference type="GO" id="GO:0016020">
    <property type="term" value="C:membrane"/>
    <property type="evidence" value="ECO:0007669"/>
    <property type="project" value="InterPro"/>
</dbReference>
<feature type="domain" description="Cadherin" evidence="1">
    <location>
        <begin position="55"/>
        <end position="145"/>
    </location>
</feature>
<dbReference type="Pfam" id="PF06439">
    <property type="entry name" value="3keto-disac_hyd"/>
    <property type="match status" value="1"/>
</dbReference>
<gene>
    <name evidence="2" type="ORF">KC573_01140</name>
</gene>
<dbReference type="AlphaFoldDB" id="A0A955RWN1"/>
<comment type="caution">
    <text evidence="2">The sequence shown here is derived from an EMBL/GenBank/DDBJ whole genome shotgun (WGS) entry which is preliminary data.</text>
</comment>